<evidence type="ECO:0000313" key="3">
    <source>
        <dbReference type="Proteomes" id="UP000050761"/>
    </source>
</evidence>
<keyword evidence="3" id="KW-1185">Reference proteome</keyword>
<accession>A0A3P8D0W5</accession>
<feature type="region of interest" description="Disordered" evidence="1">
    <location>
        <begin position="61"/>
        <end position="86"/>
    </location>
</feature>
<evidence type="ECO:0000313" key="4">
    <source>
        <dbReference type="WBParaSite" id="HPBE_0001184701-mRNA-1"/>
    </source>
</evidence>
<gene>
    <name evidence="2" type="ORF">HPBE_LOCUS11848</name>
</gene>
<protein>
    <submittedName>
        <fullName evidence="2 4">Uncharacterized protein</fullName>
    </submittedName>
</protein>
<sequence>MIRDAVAWAKLSKIRWTGHDMPSQTAAGRDPSLNGFRGCQENTRTPMNVMVALLCESPSSEVDSLEHSGTRQGRMETLLAPAPAGR</sequence>
<evidence type="ECO:0000313" key="2">
    <source>
        <dbReference type="EMBL" id="VDO90055.1"/>
    </source>
</evidence>
<dbReference type="Proteomes" id="UP000050761">
    <property type="component" value="Unassembled WGS sequence"/>
</dbReference>
<dbReference type="WBParaSite" id="HPBE_0001184701-mRNA-1">
    <property type="protein sequence ID" value="HPBE_0001184701-mRNA-1"/>
    <property type="gene ID" value="HPBE_0001184701"/>
</dbReference>
<evidence type="ECO:0000256" key="1">
    <source>
        <dbReference type="SAM" id="MobiDB-lite"/>
    </source>
</evidence>
<reference evidence="4" key="2">
    <citation type="submission" date="2019-09" db="UniProtKB">
        <authorList>
            <consortium name="WormBaseParasite"/>
        </authorList>
    </citation>
    <scope>IDENTIFICATION</scope>
</reference>
<dbReference type="EMBL" id="UZAH01027253">
    <property type="protein sequence ID" value="VDO90055.1"/>
    <property type="molecule type" value="Genomic_DNA"/>
</dbReference>
<proteinExistence type="predicted"/>
<dbReference type="OrthoDB" id="5900765at2759"/>
<organism evidence="3 4">
    <name type="scientific">Heligmosomoides polygyrus</name>
    <name type="common">Parasitic roundworm</name>
    <dbReference type="NCBI Taxonomy" id="6339"/>
    <lineage>
        <taxon>Eukaryota</taxon>
        <taxon>Metazoa</taxon>
        <taxon>Ecdysozoa</taxon>
        <taxon>Nematoda</taxon>
        <taxon>Chromadorea</taxon>
        <taxon>Rhabditida</taxon>
        <taxon>Rhabditina</taxon>
        <taxon>Rhabditomorpha</taxon>
        <taxon>Strongyloidea</taxon>
        <taxon>Heligmosomidae</taxon>
        <taxon>Heligmosomoides</taxon>
    </lineage>
</organism>
<name>A0A183FUI1_HELPZ</name>
<accession>A0A183FUI1</accession>
<reference evidence="2 3" key="1">
    <citation type="submission" date="2018-11" db="EMBL/GenBank/DDBJ databases">
        <authorList>
            <consortium name="Pathogen Informatics"/>
        </authorList>
    </citation>
    <scope>NUCLEOTIDE SEQUENCE [LARGE SCALE GENOMIC DNA]</scope>
</reference>
<dbReference type="AlphaFoldDB" id="A0A183FUI1"/>